<dbReference type="CDD" id="cd02440">
    <property type="entry name" value="AdoMet_MTases"/>
    <property type="match status" value="1"/>
</dbReference>
<dbReference type="EMBL" id="CAJVPS010007141">
    <property type="protein sequence ID" value="CAG8632201.1"/>
    <property type="molecule type" value="Genomic_DNA"/>
</dbReference>
<reference evidence="2" key="1">
    <citation type="submission" date="2021-06" db="EMBL/GenBank/DDBJ databases">
        <authorList>
            <person name="Kallberg Y."/>
            <person name="Tangrot J."/>
            <person name="Rosling A."/>
        </authorList>
    </citation>
    <scope>NUCLEOTIDE SEQUENCE</scope>
    <source>
        <strain evidence="2">FL130A</strain>
    </source>
</reference>
<comment type="caution">
    <text evidence="2">The sequence shown here is derived from an EMBL/GenBank/DDBJ whole genome shotgun (WGS) entry which is preliminary data.</text>
</comment>
<keyword evidence="3" id="KW-1185">Reference proteome</keyword>
<dbReference type="Pfam" id="PF13649">
    <property type="entry name" value="Methyltransf_25"/>
    <property type="match status" value="1"/>
</dbReference>
<dbReference type="PANTHER" id="PTHR43591:SF50">
    <property type="entry name" value="METHYLTRANSFERASE DOMAIN-CONTAINING PROTEIN-RELATED"/>
    <property type="match status" value="1"/>
</dbReference>
<dbReference type="Gene3D" id="3.40.50.150">
    <property type="entry name" value="Vaccinia Virus protein VP39"/>
    <property type="match status" value="1"/>
</dbReference>
<dbReference type="AlphaFoldDB" id="A0A9N9DDF3"/>
<evidence type="ECO:0000313" key="2">
    <source>
        <dbReference type="EMBL" id="CAG8632201.1"/>
    </source>
</evidence>
<accession>A0A9N9DDF3</accession>
<organism evidence="2 3">
    <name type="scientific">Ambispora leptoticha</name>
    <dbReference type="NCBI Taxonomy" id="144679"/>
    <lineage>
        <taxon>Eukaryota</taxon>
        <taxon>Fungi</taxon>
        <taxon>Fungi incertae sedis</taxon>
        <taxon>Mucoromycota</taxon>
        <taxon>Glomeromycotina</taxon>
        <taxon>Glomeromycetes</taxon>
        <taxon>Archaeosporales</taxon>
        <taxon>Ambisporaceae</taxon>
        <taxon>Ambispora</taxon>
    </lineage>
</organism>
<sequence length="298" mass="34080">MGCCCSRRFFEEENGTVRYQLINGRRYHNLSSSVYFLANDDEEVYRLSRYHNAIKDIWVGLFHSPVEEKLRQGARVIDIGCGSGIWILDVARQYPNSNFVGIDISPILPTEGLPSNVTFIQYNVLDGLPFEDSSFDLVHQKFMVCAFTEVQWEEKVIPELIRLTRPDGWIEILEADAILISDGTVTRRIAKAFHDFLVSKGINPSIGKEIPRIFENSNMFSEIKHRQKTIKLGKRHGESGEETLRFCISGLSSARGTLSTSMNLMPEHYDALIETMIIETEKCSTDFIQHRICAHKRI</sequence>
<dbReference type="OrthoDB" id="2013972at2759"/>
<protein>
    <submittedName>
        <fullName evidence="2">11861_t:CDS:1</fullName>
    </submittedName>
</protein>
<dbReference type="InterPro" id="IPR029063">
    <property type="entry name" value="SAM-dependent_MTases_sf"/>
</dbReference>
<dbReference type="PANTHER" id="PTHR43591">
    <property type="entry name" value="METHYLTRANSFERASE"/>
    <property type="match status" value="1"/>
</dbReference>
<dbReference type="InterPro" id="IPR041698">
    <property type="entry name" value="Methyltransf_25"/>
</dbReference>
<dbReference type="SUPFAM" id="SSF53335">
    <property type="entry name" value="S-adenosyl-L-methionine-dependent methyltransferases"/>
    <property type="match status" value="1"/>
</dbReference>
<evidence type="ECO:0000313" key="3">
    <source>
        <dbReference type="Proteomes" id="UP000789508"/>
    </source>
</evidence>
<evidence type="ECO:0000259" key="1">
    <source>
        <dbReference type="Pfam" id="PF13649"/>
    </source>
</evidence>
<name>A0A9N9DDF3_9GLOM</name>
<feature type="domain" description="Methyltransferase" evidence="1">
    <location>
        <begin position="76"/>
        <end position="168"/>
    </location>
</feature>
<gene>
    <name evidence="2" type="ORF">ALEPTO_LOCUS9401</name>
</gene>
<dbReference type="Proteomes" id="UP000789508">
    <property type="component" value="Unassembled WGS sequence"/>
</dbReference>
<proteinExistence type="predicted"/>